<dbReference type="CDD" id="cd02955">
    <property type="entry name" value="SSP411"/>
    <property type="match status" value="1"/>
</dbReference>
<feature type="compositionally biased region" description="Low complexity" evidence="1">
    <location>
        <begin position="675"/>
        <end position="694"/>
    </location>
</feature>
<dbReference type="OrthoDB" id="1923667at2759"/>
<dbReference type="EMBL" id="GG749542">
    <property type="protein sequence ID" value="EGE86403.2"/>
    <property type="molecule type" value="Genomic_DNA"/>
</dbReference>
<evidence type="ECO:0000256" key="1">
    <source>
        <dbReference type="SAM" id="MobiDB-lite"/>
    </source>
</evidence>
<dbReference type="InterPro" id="IPR024705">
    <property type="entry name" value="Ssp411"/>
</dbReference>
<proteinExistence type="predicted"/>
<dbReference type="SUPFAM" id="SSF52833">
    <property type="entry name" value="Thioredoxin-like"/>
    <property type="match status" value="1"/>
</dbReference>
<dbReference type="Gene3D" id="3.40.30.10">
    <property type="entry name" value="Glutaredoxin"/>
    <property type="match status" value="1"/>
</dbReference>
<dbReference type="PANTHER" id="PTHR42899">
    <property type="entry name" value="SPERMATOGENESIS-ASSOCIATED PROTEIN 20"/>
    <property type="match status" value="1"/>
</dbReference>
<organism evidence="3">
    <name type="scientific">Ajellomyces dermatitidis (strain ATCC 18188 / CBS 674.68)</name>
    <name type="common">Blastomyces dermatitidis</name>
    <dbReference type="NCBI Taxonomy" id="653446"/>
    <lineage>
        <taxon>Eukaryota</taxon>
        <taxon>Fungi</taxon>
        <taxon>Dikarya</taxon>
        <taxon>Ascomycota</taxon>
        <taxon>Pezizomycotina</taxon>
        <taxon>Eurotiomycetes</taxon>
        <taxon>Eurotiomycetidae</taxon>
        <taxon>Onygenales</taxon>
        <taxon>Ajellomycetaceae</taxon>
        <taxon>Blastomyces</taxon>
    </lineage>
</organism>
<feature type="region of interest" description="Disordered" evidence="1">
    <location>
        <begin position="667"/>
        <end position="694"/>
    </location>
</feature>
<name>F2TT40_AJEDA</name>
<dbReference type="HOGENOM" id="CLU_014051_1_1_1"/>
<accession>F2TT40</accession>
<dbReference type="Proteomes" id="UP000007802">
    <property type="component" value="Unassembled WGS sequence"/>
</dbReference>
<protein>
    <submittedName>
        <fullName evidence="3">DUF255 domain-containing protein</fullName>
    </submittedName>
</protein>
<dbReference type="Gene3D" id="1.50.10.10">
    <property type="match status" value="1"/>
</dbReference>
<dbReference type="InterPro" id="IPR004879">
    <property type="entry name" value="Ssp411-like_TRX"/>
</dbReference>
<dbReference type="InterPro" id="IPR036249">
    <property type="entry name" value="Thioredoxin-like_sf"/>
</dbReference>
<reference evidence="3" key="1">
    <citation type="submission" date="2010-03" db="EMBL/GenBank/DDBJ databases">
        <title>Annotation of Blastomyces dermatitidis strain ATCC 18188.</title>
        <authorList>
            <consortium name="The Broad Institute Genome Sequencing Platform"/>
            <consortium name="Broad Institute Genome Sequencing Center for Infectious Disease."/>
            <person name="Cuomo C."/>
            <person name="Klein B."/>
            <person name="Sullivan T."/>
            <person name="Heitman J."/>
            <person name="Young S."/>
            <person name="Zeng Q."/>
            <person name="Gargeya S."/>
            <person name="Alvarado L."/>
            <person name="Berlin A.M."/>
            <person name="Chapman S.B."/>
            <person name="Chen Z."/>
            <person name="Freedman E."/>
            <person name="Gellesch M."/>
            <person name="Goldberg J."/>
            <person name="Griggs A."/>
            <person name="Gujja S."/>
            <person name="Heilman E."/>
            <person name="Heiman D."/>
            <person name="Howarth C."/>
            <person name="Mehta T."/>
            <person name="Neiman D."/>
            <person name="Pearson M."/>
            <person name="Roberts A."/>
            <person name="Saif S."/>
            <person name="Shea T."/>
            <person name="Shenoy N."/>
            <person name="Sisk P."/>
            <person name="Stolte C."/>
            <person name="Sykes S."/>
            <person name="White J."/>
            <person name="Yandava C."/>
            <person name="Haas B."/>
            <person name="Nusbaum C."/>
            <person name="Birren B."/>
        </authorList>
    </citation>
    <scope>NUCLEOTIDE SEQUENCE [LARGE SCALE GENOMIC DNA]</scope>
    <source>
        <strain evidence="3">ATCC 18188</strain>
    </source>
</reference>
<dbReference type="InterPro" id="IPR008928">
    <property type="entry name" value="6-hairpin_glycosidase_sf"/>
</dbReference>
<feature type="domain" description="Spermatogenesis-associated protein 20-like TRX" evidence="2">
    <location>
        <begin position="104"/>
        <end position="272"/>
    </location>
</feature>
<dbReference type="InterPro" id="IPR012341">
    <property type="entry name" value="6hp_glycosidase-like_sf"/>
</dbReference>
<evidence type="ECO:0000313" key="3">
    <source>
        <dbReference type="EMBL" id="EGE86403.2"/>
    </source>
</evidence>
<dbReference type="PANTHER" id="PTHR42899:SF1">
    <property type="entry name" value="SPERMATOGENESIS-ASSOCIATED PROTEIN 20"/>
    <property type="match status" value="1"/>
</dbReference>
<dbReference type="Pfam" id="PF03190">
    <property type="entry name" value="Thioredox_DsbH"/>
    <property type="match status" value="1"/>
</dbReference>
<dbReference type="AlphaFoldDB" id="F2TT40"/>
<dbReference type="SUPFAM" id="SSF48208">
    <property type="entry name" value="Six-hairpin glycosidases"/>
    <property type="match status" value="1"/>
</dbReference>
<dbReference type="GO" id="GO:0003824">
    <property type="term" value="F:catalytic activity"/>
    <property type="evidence" value="ECO:0007669"/>
    <property type="project" value="UniProtKB-ARBA"/>
</dbReference>
<sequence>MYPLRVSNPHALVSHAKALPGGRINHCTVLNNRHFRSNAYILTRERIRSMNIISSAARINFYKIGRRSSVRNFRATVGMASLSQRRASEAEAGAGTGLAHELVNRLSQSKSPYVRGHMNNPVAWQMWDSEAITLAKKLNRMVFLSIGYSACHWCHVMEKESFMSPEVAAILNKSFIPIKLDREERPDIDEVYMNYVQATTGSGGWPLNVFLTPDLEPVFGGTYWPGPHSSTLPALGGEGHVTFIDILEKLRDVWQTQQLRCRESAKDITKQLREFAEEGTHSKQKAADADEDLEVELLEESYQHFASRFDPVNGGFSRAPKFATPANLSFLINLSRYPSAVSDIVGYDECSRALEMATKTLISMSRGGIHDQIGHGFARYSVTADWSLPHFEKMLYDQAQLLNVYVDAFDSAHNPELLGAIYDIATYITSPPILSPTGGFYSSEDADSLPTPSDTDKREGAFYVWTHKEFKQILGQRDADVCARHWGVLPDGNVARGNDPHDEFINQNVLSIKVTPAKLAKEFGLSEEEVVKIIKASREKLREYRESKRVRPGLDDKIIVSWNGLAIGALAKCSVVLENVDRAKAQEFRLAAENAAKFIRQNLFDPASGQLWRIYRDGERGDTPGFADDYSYLASGLIDLYEATFDDGYLQFAEQLQQYLNTYFLAQGPTPTPSPRTSITTESTPAPSSSTGYYTTPSTIHQASAHPAPLFRLKTGTDASTPSPNGVIAQNLLRLSTLLEDDTYKRLARETVNAFAVEIMQHPFLFVGLLDVIVGLEVGVKGIVGVIGQSDQGEAAEAKGEDAGDVEMKMEENAAGEAAPVPVPVVTASPLLAREVVIRRARAEAGAAASTSTAAVSIIDVRTAGDSDAAVSDSVRKSSWLRRRNILLRDVRPGKNCLLVCEAGSCRVVDI</sequence>
<evidence type="ECO:0000259" key="2">
    <source>
        <dbReference type="Pfam" id="PF03190"/>
    </source>
</evidence>
<dbReference type="GO" id="GO:0005975">
    <property type="term" value="P:carbohydrate metabolic process"/>
    <property type="evidence" value="ECO:0007669"/>
    <property type="project" value="InterPro"/>
</dbReference>
<gene>
    <name evidence="3" type="ORF">BDDG_09348</name>
</gene>